<evidence type="ECO:0000256" key="5">
    <source>
        <dbReference type="ARBA" id="ARBA00022842"/>
    </source>
</evidence>
<dbReference type="InterPro" id="IPR047214">
    <property type="entry name" value="TPP_PDC_IPDC"/>
</dbReference>
<evidence type="ECO:0000259" key="13">
    <source>
        <dbReference type="Pfam" id="PF02776"/>
    </source>
</evidence>
<dbReference type="InterPro" id="IPR000399">
    <property type="entry name" value="TPP-bd_CS"/>
</dbReference>
<evidence type="ECO:0000256" key="7">
    <source>
        <dbReference type="ARBA" id="ARBA00023239"/>
    </source>
</evidence>
<protein>
    <recommendedName>
        <fullName evidence="16">Pyruvate decarboxylase</fullName>
    </recommendedName>
</protein>
<dbReference type="InterPro" id="IPR012001">
    <property type="entry name" value="Thiamin_PyroP_enz_TPP-bd_dom"/>
</dbReference>
<evidence type="ECO:0000256" key="2">
    <source>
        <dbReference type="ARBA" id="ARBA00007812"/>
    </source>
</evidence>
<keyword evidence="6 10" id="KW-0786">Thiamine pyrophosphate</keyword>
<comment type="similarity">
    <text evidence="2 10">Belongs to the TPP enzyme family.</text>
</comment>
<dbReference type="PROSITE" id="PS00187">
    <property type="entry name" value="TPP_ENZYMES"/>
    <property type="match status" value="1"/>
</dbReference>
<organism evidence="14 15">
    <name type="scientific">Tortispora caseinolytica NRRL Y-17796</name>
    <dbReference type="NCBI Taxonomy" id="767744"/>
    <lineage>
        <taxon>Eukaryota</taxon>
        <taxon>Fungi</taxon>
        <taxon>Dikarya</taxon>
        <taxon>Ascomycota</taxon>
        <taxon>Saccharomycotina</taxon>
        <taxon>Trigonopsidomycetes</taxon>
        <taxon>Trigonopsidales</taxon>
        <taxon>Trigonopsidaceae</taxon>
        <taxon>Tortispora</taxon>
    </lineage>
</organism>
<dbReference type="GO" id="GO:0000949">
    <property type="term" value="P:aromatic amino acid family catabolic process to alcohol via Ehrlich pathway"/>
    <property type="evidence" value="ECO:0007669"/>
    <property type="project" value="TreeGrafter"/>
</dbReference>
<dbReference type="InterPro" id="IPR012000">
    <property type="entry name" value="Thiamin_PyroP_enz_cen_dom"/>
</dbReference>
<feature type="binding site" evidence="9">
    <location>
        <position position="399"/>
    </location>
    <ligand>
        <name>Mg(2+)</name>
        <dbReference type="ChEBI" id="CHEBI:18420"/>
    </ligand>
</feature>
<name>A0A1E4TLE4_9ASCO</name>
<dbReference type="PANTHER" id="PTHR43452">
    <property type="entry name" value="PYRUVATE DECARBOXYLASE"/>
    <property type="match status" value="1"/>
</dbReference>
<feature type="domain" description="Thiamine pyrophosphate enzyme central" evidence="11">
    <location>
        <begin position="159"/>
        <end position="277"/>
    </location>
</feature>
<feature type="domain" description="Thiamine pyrophosphate enzyme N-terminal TPP-binding" evidence="13">
    <location>
        <begin position="1"/>
        <end position="69"/>
    </location>
</feature>
<dbReference type="FunFam" id="3.40.50.970:FF:000024">
    <property type="entry name" value="Pyruvate decarboxylase isozyme"/>
    <property type="match status" value="1"/>
</dbReference>
<accession>A0A1E4TLE4</accession>
<evidence type="ECO:0000256" key="9">
    <source>
        <dbReference type="PIRSR" id="PIRSR036565-2"/>
    </source>
</evidence>
<dbReference type="Pfam" id="PF02776">
    <property type="entry name" value="TPP_enzyme_N"/>
    <property type="match status" value="1"/>
</dbReference>
<comment type="cofactor">
    <cofactor evidence="9">
        <name>Mg(2+)</name>
        <dbReference type="ChEBI" id="CHEBI:18420"/>
    </cofactor>
    <text evidence="9">Binds 1 Mg(2+) per subunit.</text>
</comment>
<dbReference type="InterPro" id="IPR011766">
    <property type="entry name" value="TPP_enzyme_TPP-bd"/>
</dbReference>
<dbReference type="PIRSF" id="PIRSF036565">
    <property type="entry name" value="Pyruvt_ip_decrb"/>
    <property type="match status" value="1"/>
</dbReference>
<reference evidence="15" key="1">
    <citation type="submission" date="2016-02" db="EMBL/GenBank/DDBJ databases">
        <title>Comparative genomics of biotechnologically important yeasts.</title>
        <authorList>
            <consortium name="DOE Joint Genome Institute"/>
            <person name="Riley R."/>
            <person name="Haridas S."/>
            <person name="Wolfe K.H."/>
            <person name="Lopes M.R."/>
            <person name="Hittinger C.T."/>
            <person name="Goker M."/>
            <person name="Salamov A."/>
            <person name="Wisecaver J."/>
            <person name="Long T.M."/>
            <person name="Aerts A.L."/>
            <person name="Barry K."/>
            <person name="Choi C."/>
            <person name="Clum A."/>
            <person name="Coughlan A.Y."/>
            <person name="Deshpande S."/>
            <person name="Douglass A.P."/>
            <person name="Hanson S.J."/>
            <person name="Klenk H.-P."/>
            <person name="Labutti K."/>
            <person name="Lapidus A."/>
            <person name="Lindquist E."/>
            <person name="Lipzen A."/>
            <person name="Meier-Kolthoff J.P."/>
            <person name="Ohm R.A."/>
            <person name="Otillar R.P."/>
            <person name="Pangilinan J."/>
            <person name="Peng Y."/>
            <person name="Rokas A."/>
            <person name="Rosa C.A."/>
            <person name="Scheuner C."/>
            <person name="Sibirny A.A."/>
            <person name="Slot J.C."/>
            <person name="Stielow J.B."/>
            <person name="Sun H."/>
            <person name="Kurtzman C.P."/>
            <person name="Blackwell M."/>
            <person name="Jeffries T.W."/>
            <person name="Grigoriev I.V."/>
        </authorList>
    </citation>
    <scope>NUCLEOTIDE SEQUENCE [LARGE SCALE GENOMIC DNA]</scope>
    <source>
        <strain evidence="15">NRRL Y-17796</strain>
    </source>
</reference>
<evidence type="ECO:0000256" key="3">
    <source>
        <dbReference type="ARBA" id="ARBA00022723"/>
    </source>
</evidence>
<dbReference type="InterPro" id="IPR012110">
    <property type="entry name" value="PDC/IPDC-like"/>
</dbReference>
<dbReference type="GO" id="GO:0005634">
    <property type="term" value="C:nucleus"/>
    <property type="evidence" value="ECO:0007669"/>
    <property type="project" value="TreeGrafter"/>
</dbReference>
<comment type="catalytic activity">
    <reaction evidence="8">
        <text>pyruvate + H(+) = acetaldehyde + CO2</text>
        <dbReference type="Rhea" id="RHEA:45484"/>
        <dbReference type="ChEBI" id="CHEBI:15343"/>
        <dbReference type="ChEBI" id="CHEBI:15361"/>
        <dbReference type="ChEBI" id="CHEBI:15378"/>
        <dbReference type="ChEBI" id="CHEBI:16526"/>
    </reaction>
</comment>
<evidence type="ECO:0000256" key="1">
    <source>
        <dbReference type="ARBA" id="ARBA00001964"/>
    </source>
</evidence>
<keyword evidence="7" id="KW-0456">Lyase</keyword>
<dbReference type="Pfam" id="PF02775">
    <property type="entry name" value="TPP_enzyme_C"/>
    <property type="match status" value="1"/>
</dbReference>
<dbReference type="EMBL" id="KV453841">
    <property type="protein sequence ID" value="ODV92559.1"/>
    <property type="molecule type" value="Genomic_DNA"/>
</dbReference>
<keyword evidence="5 9" id="KW-0460">Magnesium</keyword>
<evidence type="ECO:0000313" key="14">
    <source>
        <dbReference type="EMBL" id="ODV92559.1"/>
    </source>
</evidence>
<dbReference type="Proteomes" id="UP000095023">
    <property type="component" value="Unassembled WGS sequence"/>
</dbReference>
<dbReference type="InterPro" id="IPR029061">
    <property type="entry name" value="THDP-binding"/>
</dbReference>
<evidence type="ECO:0000256" key="4">
    <source>
        <dbReference type="ARBA" id="ARBA00022793"/>
    </source>
</evidence>
<dbReference type="InterPro" id="IPR029035">
    <property type="entry name" value="DHS-like_NAD/FAD-binding_dom"/>
</dbReference>
<evidence type="ECO:0000256" key="8">
    <source>
        <dbReference type="ARBA" id="ARBA00048578"/>
    </source>
</evidence>
<feature type="domain" description="Thiamine pyrophosphate enzyme TPP-binding" evidence="12">
    <location>
        <begin position="344"/>
        <end position="435"/>
    </location>
</feature>
<dbReference type="Gene3D" id="3.40.50.970">
    <property type="match status" value="2"/>
</dbReference>
<evidence type="ECO:0000256" key="10">
    <source>
        <dbReference type="RuleBase" id="RU362132"/>
    </source>
</evidence>
<dbReference type="CDD" id="cd02005">
    <property type="entry name" value="TPP_PDC_IPDC"/>
    <property type="match status" value="1"/>
</dbReference>
<feature type="binding site" evidence="9">
    <location>
        <position position="428"/>
    </location>
    <ligand>
        <name>Mg(2+)</name>
        <dbReference type="ChEBI" id="CHEBI:18420"/>
    </ligand>
</feature>
<keyword evidence="4" id="KW-0210">Decarboxylase</keyword>
<dbReference type="CDD" id="cd07038">
    <property type="entry name" value="TPP_PYR_PDC_IPDC_like"/>
    <property type="match status" value="1"/>
</dbReference>
<comment type="cofactor">
    <cofactor evidence="1">
        <name>thiamine diphosphate</name>
        <dbReference type="ChEBI" id="CHEBI:58937"/>
    </cofactor>
</comment>
<keyword evidence="3 9" id="KW-0479">Metal-binding</keyword>
<dbReference type="OrthoDB" id="3970464at2759"/>
<evidence type="ECO:0000313" key="15">
    <source>
        <dbReference type="Proteomes" id="UP000095023"/>
    </source>
</evidence>
<sequence length="522" mass="56624">MRWVGNTNELNAGYAADGYARTHGIAALITTFGVGELSALAAVGGSYAEHVGVVHIVGVPAKTSADAHAVLHHTLGNGDFDVFAHMSRDISADQAILSSINSAPAEIDRLLRTCWVRAQPVYLGFPTNLVEAQVPASLLDTPLDLSLAPNDPEVEDYVVNEILQLINNATSPAILVDACTSRHRVVEEVVSLAKLTQIPVYVTPMGKSSFDEQNPLFAGVYVGELSNPKVKERAEKTDLVISVGAILSDFNTGSFSYHIDRVKFIELHSNYVKIKLASFPGVQMKPVFAKLLPKLSQRPLRDGPLCPVVAPPFIDINGPILHEYLWPRLGGFLRPGDHVVTETGTSSFGINQTRFASDVHAVTQVLWGSIGYSVGACLGVALAAAENSPKDRVILFVGDGSLQLTVTEISTMIRHKLKPILFILNNDGYTIERLIHGPEAVYNDIQMWKYTSILDTFNAEKSRTYKISTAGELDALLKDEQFNSADVIQLVELVIPKLDAPSTLKKQAELTAQYNAGKKSSS</sequence>
<evidence type="ECO:0000259" key="12">
    <source>
        <dbReference type="Pfam" id="PF02775"/>
    </source>
</evidence>
<dbReference type="InterPro" id="IPR047213">
    <property type="entry name" value="TPP_PYR_PDC_IPDC-like"/>
</dbReference>
<evidence type="ECO:0000259" key="11">
    <source>
        <dbReference type="Pfam" id="PF00205"/>
    </source>
</evidence>
<keyword evidence="15" id="KW-1185">Reference proteome</keyword>
<proteinExistence type="inferred from homology"/>
<dbReference type="AlphaFoldDB" id="A0A1E4TLE4"/>
<dbReference type="GO" id="GO:0000287">
    <property type="term" value="F:magnesium ion binding"/>
    <property type="evidence" value="ECO:0007669"/>
    <property type="project" value="InterPro"/>
</dbReference>
<dbReference type="SUPFAM" id="SSF52467">
    <property type="entry name" value="DHS-like NAD/FAD-binding domain"/>
    <property type="match status" value="1"/>
</dbReference>
<dbReference type="Gene3D" id="3.40.50.1220">
    <property type="entry name" value="TPP-binding domain"/>
    <property type="match status" value="1"/>
</dbReference>
<feature type="binding site" evidence="9">
    <location>
        <position position="426"/>
    </location>
    <ligand>
        <name>Mg(2+)</name>
        <dbReference type="ChEBI" id="CHEBI:18420"/>
    </ligand>
</feature>
<evidence type="ECO:0008006" key="16">
    <source>
        <dbReference type="Google" id="ProtNLM"/>
    </source>
</evidence>
<dbReference type="PANTHER" id="PTHR43452:SF30">
    <property type="entry name" value="PYRUVATE DECARBOXYLASE ISOZYME 1-RELATED"/>
    <property type="match status" value="1"/>
</dbReference>
<gene>
    <name evidence="14" type="ORF">CANCADRAFT_30685</name>
</gene>
<dbReference type="GO" id="GO:0005829">
    <property type="term" value="C:cytosol"/>
    <property type="evidence" value="ECO:0007669"/>
    <property type="project" value="TreeGrafter"/>
</dbReference>
<evidence type="ECO:0000256" key="6">
    <source>
        <dbReference type="ARBA" id="ARBA00023052"/>
    </source>
</evidence>
<dbReference type="GO" id="GO:0030976">
    <property type="term" value="F:thiamine pyrophosphate binding"/>
    <property type="evidence" value="ECO:0007669"/>
    <property type="project" value="InterPro"/>
</dbReference>
<dbReference type="GO" id="GO:0004737">
    <property type="term" value="F:pyruvate decarboxylase activity"/>
    <property type="evidence" value="ECO:0007669"/>
    <property type="project" value="TreeGrafter"/>
</dbReference>
<dbReference type="Pfam" id="PF00205">
    <property type="entry name" value="TPP_enzyme_M"/>
    <property type="match status" value="1"/>
</dbReference>
<dbReference type="SUPFAM" id="SSF52518">
    <property type="entry name" value="Thiamin diphosphate-binding fold (THDP-binding)"/>
    <property type="match status" value="2"/>
</dbReference>